<feature type="transmembrane region" description="Helical" evidence="1">
    <location>
        <begin position="59"/>
        <end position="81"/>
    </location>
</feature>
<keyword evidence="1" id="KW-1133">Transmembrane helix</keyword>
<protein>
    <recommendedName>
        <fullName evidence="3">DUF3147 family protein</fullName>
    </recommendedName>
</protein>
<evidence type="ECO:0000256" key="1">
    <source>
        <dbReference type="SAM" id="Phobius"/>
    </source>
</evidence>
<organism evidence="2">
    <name type="scientific">bioreactor metagenome</name>
    <dbReference type="NCBI Taxonomy" id="1076179"/>
    <lineage>
        <taxon>unclassified sequences</taxon>
        <taxon>metagenomes</taxon>
        <taxon>ecological metagenomes</taxon>
    </lineage>
</organism>
<dbReference type="NCBIfam" id="NF006749">
    <property type="entry name" value="PRK09272.1-2"/>
    <property type="match status" value="1"/>
</dbReference>
<dbReference type="AlphaFoldDB" id="A0A645GX79"/>
<feature type="transmembrane region" description="Helical" evidence="1">
    <location>
        <begin position="87"/>
        <end position="109"/>
    </location>
</feature>
<evidence type="ECO:0008006" key="3">
    <source>
        <dbReference type="Google" id="ProtNLM"/>
    </source>
</evidence>
<gene>
    <name evidence="2" type="ORF">SDC9_178441</name>
</gene>
<reference evidence="2" key="1">
    <citation type="submission" date="2019-08" db="EMBL/GenBank/DDBJ databases">
        <authorList>
            <person name="Kucharzyk K."/>
            <person name="Murdoch R.W."/>
            <person name="Higgins S."/>
            <person name="Loffler F."/>
        </authorList>
    </citation>
    <scope>NUCLEOTIDE SEQUENCE</scope>
</reference>
<comment type="caution">
    <text evidence="2">The sequence shown here is derived from an EMBL/GenBank/DDBJ whole genome shotgun (WGS) entry which is preliminary data.</text>
</comment>
<sequence length="116" mass="13183">MIYYIIKVLLSSVIIVAITEVSKRSTLIGSIVASVPLVSLMAFIWMYIDTKDTLKIAELSQGVFWLVIPSLVFFFLFPLLLKKNVDFRVSLGISLTLTVIAYFIMLFVLKKFDINI</sequence>
<keyword evidence="1" id="KW-0812">Transmembrane</keyword>
<accession>A0A645GX79</accession>
<dbReference type="InterPro" id="IPR058117">
    <property type="entry name" value="BV97_02767-like"/>
</dbReference>
<evidence type="ECO:0000313" key="2">
    <source>
        <dbReference type="EMBL" id="MPN30970.1"/>
    </source>
</evidence>
<keyword evidence="1" id="KW-0472">Membrane</keyword>
<dbReference type="EMBL" id="VSSQ01082286">
    <property type="protein sequence ID" value="MPN30970.1"/>
    <property type="molecule type" value="Genomic_DNA"/>
</dbReference>
<name>A0A645GX79_9ZZZZ</name>
<proteinExistence type="predicted"/>
<feature type="transmembrane region" description="Helical" evidence="1">
    <location>
        <begin position="27"/>
        <end position="47"/>
    </location>
</feature>